<dbReference type="AlphaFoldDB" id="A0AAD7A4L0"/>
<proteinExistence type="predicted"/>
<feature type="region of interest" description="Disordered" evidence="1">
    <location>
        <begin position="1"/>
        <end position="22"/>
    </location>
</feature>
<reference evidence="2" key="1">
    <citation type="submission" date="2023-03" db="EMBL/GenBank/DDBJ databases">
        <title>Massive genome expansion in bonnet fungi (Mycena s.s.) driven by repeated elements and novel gene families across ecological guilds.</title>
        <authorList>
            <consortium name="Lawrence Berkeley National Laboratory"/>
            <person name="Harder C.B."/>
            <person name="Miyauchi S."/>
            <person name="Viragh M."/>
            <person name="Kuo A."/>
            <person name="Thoen E."/>
            <person name="Andreopoulos B."/>
            <person name="Lu D."/>
            <person name="Skrede I."/>
            <person name="Drula E."/>
            <person name="Henrissat B."/>
            <person name="Morin E."/>
            <person name="Kohler A."/>
            <person name="Barry K."/>
            <person name="LaButti K."/>
            <person name="Morin E."/>
            <person name="Salamov A."/>
            <person name="Lipzen A."/>
            <person name="Mereny Z."/>
            <person name="Hegedus B."/>
            <person name="Baldrian P."/>
            <person name="Stursova M."/>
            <person name="Weitz H."/>
            <person name="Taylor A."/>
            <person name="Grigoriev I.V."/>
            <person name="Nagy L.G."/>
            <person name="Martin F."/>
            <person name="Kauserud H."/>
        </authorList>
    </citation>
    <scope>NUCLEOTIDE SEQUENCE</scope>
    <source>
        <strain evidence="2">CBHHK002</strain>
    </source>
</reference>
<sequence>MQTAPPSYTTAGINASADTREAPPAYSFPEAFTIGGRTTKPFVNVSQIKDHLALLHAFAELKISVEGITTTEILHLPPDKERRWAWFVGLAVERFEKWCKALLPSHSENGIATILPPIDVIMVWHAYLLNPAWYAEDGKRLDALKGLHQAGNGLGTVLGGGLGELLAAQPSQQRIDNWVRMTAIPFDPFESIHWTVGKEILCPKCQAVVDAPYMTEEGTGYLQHNFTMKCINQACSFEITRDTLGMRKLANDLSIPGAGNTASEFLAGTVHTPTNIWNLDHGKLVKGSMLRVSSRRLPRPPSVSNTTYAAYLIEMSDYRLDRVKKGELVRRIARILSAYVDDKIFSVELTGAILRQGSFVTKMYDLQWTKPGFFDSAEDEVALQHCIARYHAFLDLMSSSPASFFVPCLDIDLAWHTHQLMASDYSKDTIQFVGRFVDHDDKVEESHLASSFDNTCREWKSRFGVEYTHCGCPLPGDTIGQRLSRLVGHSTAPSYLIPLDRDDLLAATHPSDHNTVVAFHRRGVSQAAHLQRRAKIEQRQKRDFKRAQAGKLKHRLNAQHDPAFLIPVPMYSTPESAGCAASSGSIVYGGGGFGGCAGVRVLHCVVCSSC</sequence>
<accession>A0AAD7A4L0</accession>
<name>A0AAD7A4L0_9AGAR</name>
<evidence type="ECO:0000313" key="2">
    <source>
        <dbReference type="EMBL" id="KAJ7348905.1"/>
    </source>
</evidence>
<organism evidence="2 3">
    <name type="scientific">Mycena albidolilacea</name>
    <dbReference type="NCBI Taxonomy" id="1033008"/>
    <lineage>
        <taxon>Eukaryota</taxon>
        <taxon>Fungi</taxon>
        <taxon>Dikarya</taxon>
        <taxon>Basidiomycota</taxon>
        <taxon>Agaricomycotina</taxon>
        <taxon>Agaricomycetes</taxon>
        <taxon>Agaricomycetidae</taxon>
        <taxon>Agaricales</taxon>
        <taxon>Marasmiineae</taxon>
        <taxon>Mycenaceae</taxon>
        <taxon>Mycena</taxon>
    </lineage>
</organism>
<dbReference type="PANTHER" id="PTHR34365">
    <property type="entry name" value="ENOLASE (DUF1399)"/>
    <property type="match status" value="1"/>
</dbReference>
<feature type="compositionally biased region" description="Polar residues" evidence="1">
    <location>
        <begin position="1"/>
        <end position="17"/>
    </location>
</feature>
<dbReference type="PANTHER" id="PTHR34365:SF7">
    <property type="entry name" value="GLYCINE-RICH DOMAIN-CONTAINING PROTEIN 1"/>
    <property type="match status" value="1"/>
</dbReference>
<evidence type="ECO:0000313" key="3">
    <source>
        <dbReference type="Proteomes" id="UP001218218"/>
    </source>
</evidence>
<dbReference type="Pfam" id="PF07173">
    <property type="entry name" value="GRDP-like"/>
    <property type="match status" value="1"/>
</dbReference>
<gene>
    <name evidence="2" type="ORF">DFH08DRAFT_697222</name>
</gene>
<dbReference type="Proteomes" id="UP001218218">
    <property type="component" value="Unassembled WGS sequence"/>
</dbReference>
<comment type="caution">
    <text evidence="2">The sequence shown here is derived from an EMBL/GenBank/DDBJ whole genome shotgun (WGS) entry which is preliminary data.</text>
</comment>
<dbReference type="EMBL" id="JARIHO010000016">
    <property type="protein sequence ID" value="KAJ7348905.1"/>
    <property type="molecule type" value="Genomic_DNA"/>
</dbReference>
<dbReference type="InterPro" id="IPR009836">
    <property type="entry name" value="GRDP-like"/>
</dbReference>
<protein>
    <submittedName>
        <fullName evidence="2">Uncharacterized protein</fullName>
    </submittedName>
</protein>
<keyword evidence="3" id="KW-1185">Reference proteome</keyword>
<evidence type="ECO:0000256" key="1">
    <source>
        <dbReference type="SAM" id="MobiDB-lite"/>
    </source>
</evidence>